<reference evidence="2 3" key="1">
    <citation type="journal article" date="2018" name="Nat. Ecol. Evol.">
        <title>Pezizomycetes genomes reveal the molecular basis of ectomycorrhizal truffle lifestyle.</title>
        <authorList>
            <person name="Murat C."/>
            <person name="Payen T."/>
            <person name="Noel B."/>
            <person name="Kuo A."/>
            <person name="Morin E."/>
            <person name="Chen J."/>
            <person name="Kohler A."/>
            <person name="Krizsan K."/>
            <person name="Balestrini R."/>
            <person name="Da Silva C."/>
            <person name="Montanini B."/>
            <person name="Hainaut M."/>
            <person name="Levati E."/>
            <person name="Barry K.W."/>
            <person name="Belfiori B."/>
            <person name="Cichocki N."/>
            <person name="Clum A."/>
            <person name="Dockter R.B."/>
            <person name="Fauchery L."/>
            <person name="Guy J."/>
            <person name="Iotti M."/>
            <person name="Le Tacon F."/>
            <person name="Lindquist E.A."/>
            <person name="Lipzen A."/>
            <person name="Malagnac F."/>
            <person name="Mello A."/>
            <person name="Molinier V."/>
            <person name="Miyauchi S."/>
            <person name="Poulain J."/>
            <person name="Riccioni C."/>
            <person name="Rubini A."/>
            <person name="Sitrit Y."/>
            <person name="Splivallo R."/>
            <person name="Traeger S."/>
            <person name="Wang M."/>
            <person name="Zifcakova L."/>
            <person name="Wipf D."/>
            <person name="Zambonelli A."/>
            <person name="Paolocci F."/>
            <person name="Nowrousian M."/>
            <person name="Ottonello S."/>
            <person name="Baldrian P."/>
            <person name="Spatafora J.W."/>
            <person name="Henrissat B."/>
            <person name="Nagy L.G."/>
            <person name="Aury J.M."/>
            <person name="Wincker P."/>
            <person name="Grigoriev I.V."/>
            <person name="Bonfante P."/>
            <person name="Martin F.M."/>
        </authorList>
    </citation>
    <scope>NUCLEOTIDE SEQUENCE [LARGE SCALE GENOMIC DNA]</scope>
    <source>
        <strain evidence="2 3">120613-1</strain>
    </source>
</reference>
<name>A0A3N4J5A2_9PEZI</name>
<accession>A0A3N4J5A2</accession>
<organism evidence="2 3">
    <name type="scientific">Choiromyces venosus 120613-1</name>
    <dbReference type="NCBI Taxonomy" id="1336337"/>
    <lineage>
        <taxon>Eukaryota</taxon>
        <taxon>Fungi</taxon>
        <taxon>Dikarya</taxon>
        <taxon>Ascomycota</taxon>
        <taxon>Pezizomycotina</taxon>
        <taxon>Pezizomycetes</taxon>
        <taxon>Pezizales</taxon>
        <taxon>Tuberaceae</taxon>
        <taxon>Choiromyces</taxon>
    </lineage>
</organism>
<dbReference type="AlphaFoldDB" id="A0A3N4J5A2"/>
<keyword evidence="3" id="KW-1185">Reference proteome</keyword>
<gene>
    <name evidence="2" type="ORF">L873DRAFT_1794347</name>
</gene>
<dbReference type="EMBL" id="ML120477">
    <property type="protein sequence ID" value="RPA92268.1"/>
    <property type="molecule type" value="Genomic_DNA"/>
</dbReference>
<dbReference type="Proteomes" id="UP000276215">
    <property type="component" value="Unassembled WGS sequence"/>
</dbReference>
<sequence>MTDAPRQLHCPPANSAFDTRTGGLALCDQYNAVCALLRDKNASPSPHTERVGPSHVSNISHPRSSPGFPSNSHEPEPRTISDQCASAFESPLPPPLLSPIRLHAITLLDELSSMICGAEDYTWALFDLVPSGRTEGYSVSWESGELLWAVKVCVTLFTSPKTPIGVRGFGYPPIPEDLVSG</sequence>
<feature type="compositionally biased region" description="Basic and acidic residues" evidence="1">
    <location>
        <begin position="42"/>
        <end position="52"/>
    </location>
</feature>
<feature type="compositionally biased region" description="Polar residues" evidence="1">
    <location>
        <begin position="55"/>
        <end position="72"/>
    </location>
</feature>
<proteinExistence type="predicted"/>
<evidence type="ECO:0000256" key="1">
    <source>
        <dbReference type="SAM" id="MobiDB-lite"/>
    </source>
</evidence>
<evidence type="ECO:0000313" key="3">
    <source>
        <dbReference type="Proteomes" id="UP000276215"/>
    </source>
</evidence>
<evidence type="ECO:0000313" key="2">
    <source>
        <dbReference type="EMBL" id="RPA92268.1"/>
    </source>
</evidence>
<protein>
    <submittedName>
        <fullName evidence="2">Uncharacterized protein</fullName>
    </submittedName>
</protein>
<feature type="region of interest" description="Disordered" evidence="1">
    <location>
        <begin position="42"/>
        <end position="79"/>
    </location>
</feature>